<comment type="function">
    <text evidence="7 8">Involved in unsaturated fatty acids biosynthesis. Catalyzes the dehydration of short chain beta-hydroxyacyl-ACPs and long chain saturated and unsaturated beta-hydroxyacyl-ACPs.</text>
</comment>
<dbReference type="KEGG" id="msil:METEAL_22350"/>
<evidence type="ECO:0000313" key="10">
    <source>
        <dbReference type="Proteomes" id="UP001238179"/>
    </source>
</evidence>
<dbReference type="GO" id="GO:0019171">
    <property type="term" value="F:(3R)-hydroxyacyl-[acyl-carrier-protein] dehydratase activity"/>
    <property type="evidence" value="ECO:0007669"/>
    <property type="project" value="UniProtKB-EC"/>
</dbReference>
<dbReference type="NCBIfam" id="NF000582">
    <property type="entry name" value="PRK00006.1"/>
    <property type="match status" value="1"/>
</dbReference>
<dbReference type="GO" id="GO:0006633">
    <property type="term" value="P:fatty acid biosynthetic process"/>
    <property type="evidence" value="ECO:0007669"/>
    <property type="project" value="UniProtKB-UniRule"/>
</dbReference>
<dbReference type="InterPro" id="IPR029069">
    <property type="entry name" value="HotDog_dom_sf"/>
</dbReference>
<dbReference type="RefSeq" id="WP_316411704.1">
    <property type="nucleotide sequence ID" value="NZ_AP027080.1"/>
</dbReference>
<dbReference type="AlphaFoldDB" id="A0AA48GHP1"/>
<dbReference type="Pfam" id="PF07977">
    <property type="entry name" value="FabA"/>
    <property type="match status" value="1"/>
</dbReference>
<keyword evidence="10" id="KW-1185">Reference proteome</keyword>
<dbReference type="FunFam" id="3.10.129.10:FF:000001">
    <property type="entry name" value="3-hydroxyacyl-[acyl-carrier-protein] dehydratase FabZ"/>
    <property type="match status" value="1"/>
</dbReference>
<dbReference type="SUPFAM" id="SSF54637">
    <property type="entry name" value="Thioesterase/thiol ester dehydrase-isomerase"/>
    <property type="match status" value="1"/>
</dbReference>
<dbReference type="Gene3D" id="3.10.129.10">
    <property type="entry name" value="Hotdog Thioesterase"/>
    <property type="match status" value="1"/>
</dbReference>
<comment type="catalytic activity">
    <reaction evidence="8">
        <text>a (3R)-hydroxyacyl-[ACP] = a (2E)-enoyl-[ACP] + H2O</text>
        <dbReference type="Rhea" id="RHEA:13097"/>
        <dbReference type="Rhea" id="RHEA-COMP:9925"/>
        <dbReference type="Rhea" id="RHEA-COMP:9945"/>
        <dbReference type="ChEBI" id="CHEBI:15377"/>
        <dbReference type="ChEBI" id="CHEBI:78784"/>
        <dbReference type="ChEBI" id="CHEBI:78827"/>
        <dbReference type="EC" id="4.2.1.59"/>
    </reaction>
</comment>
<name>A0AA48GHP1_9BACT</name>
<protein>
    <recommendedName>
        <fullName evidence="8">3-hydroxyacyl-[acyl-carrier-protein] dehydratase FabZ</fullName>
        <ecNumber evidence="8">4.2.1.59</ecNumber>
    </recommendedName>
    <alternativeName>
        <fullName evidence="8">(3R)-hydroxymyristoyl-[acyl-carrier-protein] dehydratase</fullName>
        <shortName evidence="8">(3R)-hydroxymyristoyl-ACP dehydrase</shortName>
    </alternativeName>
    <alternativeName>
        <fullName evidence="8">Beta-hydroxyacyl-ACP dehydratase</fullName>
    </alternativeName>
</protein>
<dbReference type="InterPro" id="IPR013114">
    <property type="entry name" value="FabA_FabZ"/>
</dbReference>
<sequence>MAESPERKPRSFDVLAIQDLLPHRYPILLVDRILDYEPGEWIRGVKNVTIGEQIFLGHFPKNPVFPGVLIVEAMAQTGGCLVLQTLPDRHDKLIYFMAIDNVKFRKPVVPGDQLVMEVKVLTNRGKVAKLRGEAFVDGQKVAEAEFMSMLVDAPKSEAK</sequence>
<reference evidence="10" key="1">
    <citation type="journal article" date="2023" name="Int. J. Syst. Evol. Microbiol.">
        <title>Mesoterricola silvestris gen. nov., sp. nov., Mesoterricola sediminis sp. nov., Geothrix oryzae sp. nov., Geothrix edaphica sp. nov., Geothrix rubra sp. nov., and Geothrix limicola sp. nov., six novel members of Acidobacteriota isolated from soils.</title>
        <authorList>
            <person name="Itoh H."/>
            <person name="Sugisawa Y."/>
            <person name="Mise K."/>
            <person name="Xu Z."/>
            <person name="Kuniyasu M."/>
            <person name="Ushijima N."/>
            <person name="Kawano K."/>
            <person name="Kobayashi E."/>
            <person name="Shiratori Y."/>
            <person name="Masuda Y."/>
            <person name="Senoo K."/>
        </authorList>
    </citation>
    <scope>NUCLEOTIDE SEQUENCE [LARGE SCALE GENOMIC DNA]</scope>
    <source>
        <strain evidence="10">W79</strain>
    </source>
</reference>
<evidence type="ECO:0000256" key="5">
    <source>
        <dbReference type="ARBA" id="ARBA00023098"/>
    </source>
</evidence>
<dbReference type="GO" id="GO:0005737">
    <property type="term" value="C:cytoplasm"/>
    <property type="evidence" value="ECO:0007669"/>
    <property type="project" value="UniProtKB-SubCell"/>
</dbReference>
<dbReference type="GO" id="GO:0009245">
    <property type="term" value="P:lipid A biosynthetic process"/>
    <property type="evidence" value="ECO:0007669"/>
    <property type="project" value="UniProtKB-UniRule"/>
</dbReference>
<dbReference type="PANTHER" id="PTHR30272:SF1">
    <property type="entry name" value="3-HYDROXYACYL-[ACYL-CARRIER-PROTEIN] DEHYDRATASE"/>
    <property type="match status" value="1"/>
</dbReference>
<keyword evidence="2 8" id="KW-0963">Cytoplasm</keyword>
<dbReference type="GO" id="GO:0016020">
    <property type="term" value="C:membrane"/>
    <property type="evidence" value="ECO:0007669"/>
    <property type="project" value="GOC"/>
</dbReference>
<evidence type="ECO:0000256" key="6">
    <source>
        <dbReference type="ARBA" id="ARBA00023239"/>
    </source>
</evidence>
<keyword evidence="5 8" id="KW-0443">Lipid metabolism</keyword>
<comment type="similarity">
    <text evidence="8">Belongs to the thioester dehydratase family. FabZ subfamily.</text>
</comment>
<dbReference type="NCBIfam" id="TIGR01750">
    <property type="entry name" value="fabZ"/>
    <property type="match status" value="1"/>
</dbReference>
<keyword evidence="6 8" id="KW-0456">Lyase</keyword>
<dbReference type="EC" id="4.2.1.59" evidence="8"/>
<accession>A0AA48GHP1</accession>
<evidence type="ECO:0000256" key="8">
    <source>
        <dbReference type="HAMAP-Rule" id="MF_00406"/>
    </source>
</evidence>
<organism evidence="9 10">
    <name type="scientific">Mesoterricola silvestris</name>
    <dbReference type="NCBI Taxonomy" id="2927979"/>
    <lineage>
        <taxon>Bacteria</taxon>
        <taxon>Pseudomonadati</taxon>
        <taxon>Acidobacteriota</taxon>
        <taxon>Holophagae</taxon>
        <taxon>Holophagales</taxon>
        <taxon>Holophagaceae</taxon>
        <taxon>Mesoterricola</taxon>
    </lineage>
</organism>
<gene>
    <name evidence="8 9" type="primary">fabZ</name>
    <name evidence="9" type="ORF">METEAL_22350</name>
</gene>
<proteinExistence type="inferred from homology"/>
<dbReference type="CDD" id="cd01288">
    <property type="entry name" value="FabZ"/>
    <property type="match status" value="1"/>
</dbReference>
<dbReference type="EMBL" id="AP027080">
    <property type="protein sequence ID" value="BDU73061.1"/>
    <property type="molecule type" value="Genomic_DNA"/>
</dbReference>
<evidence type="ECO:0000256" key="4">
    <source>
        <dbReference type="ARBA" id="ARBA00022556"/>
    </source>
</evidence>
<keyword evidence="3 8" id="KW-0444">Lipid biosynthesis</keyword>
<evidence type="ECO:0000256" key="7">
    <source>
        <dbReference type="ARBA" id="ARBA00025049"/>
    </source>
</evidence>
<dbReference type="PANTHER" id="PTHR30272">
    <property type="entry name" value="3-HYDROXYACYL-[ACYL-CARRIER-PROTEIN] DEHYDRATASE"/>
    <property type="match status" value="1"/>
</dbReference>
<comment type="subcellular location">
    <subcellularLocation>
        <location evidence="1 8">Cytoplasm</location>
    </subcellularLocation>
</comment>
<keyword evidence="4 8" id="KW-0441">Lipid A biosynthesis</keyword>
<evidence type="ECO:0000256" key="3">
    <source>
        <dbReference type="ARBA" id="ARBA00022516"/>
    </source>
</evidence>
<dbReference type="Proteomes" id="UP001238179">
    <property type="component" value="Chromosome"/>
</dbReference>
<evidence type="ECO:0000313" key="9">
    <source>
        <dbReference type="EMBL" id="BDU73061.1"/>
    </source>
</evidence>
<evidence type="ECO:0000256" key="2">
    <source>
        <dbReference type="ARBA" id="ARBA00022490"/>
    </source>
</evidence>
<feature type="active site" evidence="8">
    <location>
        <position position="58"/>
    </location>
</feature>
<dbReference type="InterPro" id="IPR010084">
    <property type="entry name" value="FabZ"/>
</dbReference>
<evidence type="ECO:0000256" key="1">
    <source>
        <dbReference type="ARBA" id="ARBA00004496"/>
    </source>
</evidence>
<dbReference type="HAMAP" id="MF_00406">
    <property type="entry name" value="FabZ"/>
    <property type="match status" value="1"/>
</dbReference>